<keyword evidence="2" id="KW-1185">Reference proteome</keyword>
<sequence>MTMPFPEPLDLPPALEKETPLWRYAVACWQQPELARACLQLQAQGWSVTRILCAGWLGASGRRFSGIEDAKVTEWRSHVTGNLRRARKSIPADAPLYRGLRDTLSEVELEAEQTELALAWQTLRERNPEASDMHDRKAATRTNLLAAAPSSSPVDADTEDLITVLAKRLANGPAEDLEPC</sequence>
<dbReference type="AlphaFoldDB" id="A0A840U7H1"/>
<evidence type="ECO:0000313" key="2">
    <source>
        <dbReference type="Proteomes" id="UP000591735"/>
    </source>
</evidence>
<evidence type="ECO:0000313" key="1">
    <source>
        <dbReference type="EMBL" id="MBB5320892.1"/>
    </source>
</evidence>
<comment type="caution">
    <text evidence="1">The sequence shown here is derived from an EMBL/GenBank/DDBJ whole genome shotgun (WGS) entry which is preliminary data.</text>
</comment>
<name>A0A840U7H1_9GAMM</name>
<gene>
    <name evidence="1" type="ORF">HNR38_001378</name>
</gene>
<protein>
    <submittedName>
        <fullName evidence="1">Uncharacterized protein (TIGR02444 family)</fullName>
    </submittedName>
</protein>
<proteinExistence type="predicted"/>
<accession>A0A840U7H1</accession>
<organism evidence="1 2">
    <name type="scientific">Marinobacter oulmenensis</name>
    <dbReference type="NCBI Taxonomy" id="643747"/>
    <lineage>
        <taxon>Bacteria</taxon>
        <taxon>Pseudomonadati</taxon>
        <taxon>Pseudomonadota</taxon>
        <taxon>Gammaproteobacteria</taxon>
        <taxon>Pseudomonadales</taxon>
        <taxon>Marinobacteraceae</taxon>
        <taxon>Marinobacter</taxon>
    </lineage>
</organism>
<reference evidence="1 2" key="1">
    <citation type="submission" date="2020-08" db="EMBL/GenBank/DDBJ databases">
        <title>Genomic Encyclopedia of Type Strains, Phase IV (KMG-IV): sequencing the most valuable type-strain genomes for metagenomic binning, comparative biology and taxonomic classification.</title>
        <authorList>
            <person name="Goeker M."/>
        </authorList>
    </citation>
    <scope>NUCLEOTIDE SEQUENCE [LARGE SCALE GENOMIC DNA]</scope>
    <source>
        <strain evidence="1 2">DSM 22359</strain>
    </source>
</reference>
<dbReference type="Proteomes" id="UP000591735">
    <property type="component" value="Unassembled WGS sequence"/>
</dbReference>
<dbReference type="Pfam" id="PF09523">
    <property type="entry name" value="DUF2390"/>
    <property type="match status" value="1"/>
</dbReference>
<dbReference type="InterPro" id="IPR012659">
    <property type="entry name" value="CHP02444"/>
</dbReference>
<dbReference type="RefSeq" id="WP_183701150.1">
    <property type="nucleotide sequence ID" value="NZ_JACHFE010000003.1"/>
</dbReference>
<dbReference type="EMBL" id="JACHFE010000003">
    <property type="protein sequence ID" value="MBB5320892.1"/>
    <property type="molecule type" value="Genomic_DNA"/>
</dbReference>